<gene>
    <name evidence="4" type="ORF">JIN81_07680</name>
</gene>
<evidence type="ECO:0000259" key="3">
    <source>
        <dbReference type="Pfam" id="PF13175"/>
    </source>
</evidence>
<feature type="compositionally biased region" description="Polar residues" evidence="2">
    <location>
        <begin position="195"/>
        <end position="205"/>
    </location>
</feature>
<dbReference type="Gene3D" id="3.40.50.300">
    <property type="entry name" value="P-loop containing nucleotide triphosphate hydrolases"/>
    <property type="match status" value="2"/>
</dbReference>
<proteinExistence type="predicted"/>
<feature type="coiled-coil region" evidence="1">
    <location>
        <begin position="476"/>
        <end position="525"/>
    </location>
</feature>
<dbReference type="SUPFAM" id="SSF52540">
    <property type="entry name" value="P-loop containing nucleoside triphosphate hydrolases"/>
    <property type="match status" value="1"/>
</dbReference>
<dbReference type="Proteomes" id="UP000658278">
    <property type="component" value="Unassembled WGS sequence"/>
</dbReference>
<dbReference type="Pfam" id="PF13175">
    <property type="entry name" value="AAA_15"/>
    <property type="match status" value="1"/>
</dbReference>
<feature type="region of interest" description="Disordered" evidence="2">
    <location>
        <begin position="195"/>
        <end position="217"/>
    </location>
</feature>
<dbReference type="EMBL" id="JAENII010000004">
    <property type="protein sequence ID" value="MBK1826894.1"/>
    <property type="molecule type" value="Genomic_DNA"/>
</dbReference>
<feature type="region of interest" description="Disordered" evidence="2">
    <location>
        <begin position="691"/>
        <end position="722"/>
    </location>
</feature>
<dbReference type="InterPro" id="IPR041685">
    <property type="entry name" value="AAA_GajA/Old/RecF-like"/>
</dbReference>
<evidence type="ECO:0000256" key="1">
    <source>
        <dbReference type="SAM" id="Coils"/>
    </source>
</evidence>
<protein>
    <submittedName>
        <fullName evidence="4">SMC family ATPase</fullName>
    </submittedName>
</protein>
<feature type="compositionally biased region" description="Low complexity" evidence="2">
    <location>
        <begin position="696"/>
        <end position="707"/>
    </location>
</feature>
<dbReference type="InterPro" id="IPR027417">
    <property type="entry name" value="P-loop_NTPase"/>
</dbReference>
<evidence type="ECO:0000313" key="5">
    <source>
        <dbReference type="Proteomes" id="UP000658278"/>
    </source>
</evidence>
<dbReference type="PANTHER" id="PTHR41259:SF1">
    <property type="entry name" value="DOUBLE-STRAND BREAK REPAIR RAD50 ATPASE, PUTATIVE-RELATED"/>
    <property type="match status" value="1"/>
</dbReference>
<keyword evidence="5" id="KW-1185">Reference proteome</keyword>
<reference evidence="4" key="1">
    <citation type="submission" date="2021-01" db="EMBL/GenBank/DDBJ databases">
        <title>Modified the classification status of verrucomicrobia.</title>
        <authorList>
            <person name="Feng X."/>
        </authorList>
    </citation>
    <scope>NUCLEOTIDE SEQUENCE</scope>
    <source>
        <strain evidence="4">KCTC 22201</strain>
    </source>
</reference>
<dbReference type="RefSeq" id="WP_200278273.1">
    <property type="nucleotide sequence ID" value="NZ_JAENII010000004.1"/>
</dbReference>
<sequence>MRLLSLHVRNYRVHLDQTIEFDPARTLIGGPNESGKSTLAEAAHRALFTNHRWGGKILDSMRSRHSSEPPEVRLRFHADGQDYDLTKVFAGTTKGRAELRDDRQNQWTGNDAEEKLAQLLGNEGPASKKEAESQWAHLWIRQGDSAEDPSEATTHQKDSLTARLQQEGGAAVLQSDRDSRVANAFLEKADSLFNQNGKAKSQSPLAQAERAHEEARQRFEQAQARANQLQQAAADHHSARQRLAQATAALPELEKQLTENQKQLAQAASLEEQDENARKALEDSELSHKVLKETDLRIRALDEEIAQQSKAIGPREEASQRLNEQLQKLEADRQSAATAADEASRKLRTARTALDIAQAHRQRIECIAAQQKATRRLEEAATLDTQLQDLRKQLAQLPAITTERLEKLRQHSARYDQAKAALDAMATGVELLDGPGPAQLDGTPLEKGSPRIISTIGTLEIAGTTVHIHPGGGKNLEQLQEALKTTEQTLAEAFATLGVPSIEEATQHLIKRDKLEKEIEALATKHASLEPTDTKHESERLAARRVEIDAQLERLQSPSEATPLPDHEADIATFEAEARKSMDAASTAEQDAIGTRHGLENRLKSLRSEQQETDERLKAERRSLAEAEVKQKTLVEEHGSAPDRTARLAELQQKATRAREQFNEIHRQLKALQPEQLKHDEARLNRSIRQQTNVQASARESLAAARATLQSDGSSDPHSDLAEARQQLEAAAEDERAAARRAQATQRLAALFREERQRLADRFTAPLSAKVGDYLKCLFGSEAVAGLKLEDGKFGELEIGRPNGQFDFTTLSGGTREQVAAAMRLAVAELLAADHDGCLPIVFDDSFTHSDPDRVLKLQRMLDLAASRGLQVIVLTCTPADYSSLGASEIQLTQG</sequence>
<feature type="coiled-coil region" evidence="1">
    <location>
        <begin position="596"/>
        <end position="668"/>
    </location>
</feature>
<accession>A0A934VE34</accession>
<comment type="caution">
    <text evidence="4">The sequence shown here is derived from an EMBL/GenBank/DDBJ whole genome shotgun (WGS) entry which is preliminary data.</text>
</comment>
<evidence type="ECO:0000313" key="4">
    <source>
        <dbReference type="EMBL" id="MBK1826894.1"/>
    </source>
</evidence>
<dbReference type="PANTHER" id="PTHR41259">
    <property type="entry name" value="DOUBLE-STRAND BREAK REPAIR RAD50 ATPASE, PUTATIVE-RELATED"/>
    <property type="match status" value="1"/>
</dbReference>
<name>A0A934VE34_9BACT</name>
<keyword evidence="1" id="KW-0175">Coiled coil</keyword>
<dbReference type="AlphaFoldDB" id="A0A934VE34"/>
<evidence type="ECO:0000256" key="2">
    <source>
        <dbReference type="SAM" id="MobiDB-lite"/>
    </source>
</evidence>
<feature type="domain" description="Endonuclease GajA/Old nuclease/RecF-like AAA" evidence="3">
    <location>
        <begin position="1"/>
        <end position="275"/>
    </location>
</feature>
<organism evidence="4 5">
    <name type="scientific">Haloferula rosea</name>
    <dbReference type="NCBI Taxonomy" id="490093"/>
    <lineage>
        <taxon>Bacteria</taxon>
        <taxon>Pseudomonadati</taxon>
        <taxon>Verrucomicrobiota</taxon>
        <taxon>Verrucomicrobiia</taxon>
        <taxon>Verrucomicrobiales</taxon>
        <taxon>Verrucomicrobiaceae</taxon>
        <taxon>Haloferula</taxon>
    </lineage>
</organism>